<evidence type="ECO:0000256" key="3">
    <source>
        <dbReference type="ARBA" id="ARBA00022989"/>
    </source>
</evidence>
<feature type="transmembrane region" description="Helical" evidence="6">
    <location>
        <begin position="12"/>
        <end position="33"/>
    </location>
</feature>
<keyword evidence="10" id="KW-1185">Reference proteome</keyword>
<dbReference type="AlphaFoldDB" id="A0A6J5BKJ3"/>
<evidence type="ECO:0000256" key="2">
    <source>
        <dbReference type="ARBA" id="ARBA00022692"/>
    </source>
</evidence>
<dbReference type="SUPFAM" id="SSF111369">
    <property type="entry name" value="HlyD-like secretion proteins"/>
    <property type="match status" value="1"/>
</dbReference>
<evidence type="ECO:0000256" key="1">
    <source>
        <dbReference type="ARBA" id="ARBA00009477"/>
    </source>
</evidence>
<keyword evidence="4 6" id="KW-0472">Membrane</keyword>
<dbReference type="InterPro" id="IPR058625">
    <property type="entry name" value="MdtA-like_BSH"/>
</dbReference>
<dbReference type="Gene3D" id="2.40.50.100">
    <property type="match status" value="1"/>
</dbReference>
<evidence type="ECO:0000256" key="4">
    <source>
        <dbReference type="ARBA" id="ARBA00023136"/>
    </source>
</evidence>
<dbReference type="RefSeq" id="WP_054431281.1">
    <property type="nucleotide sequence ID" value="NZ_CADIJR010000093.1"/>
</dbReference>
<evidence type="ECO:0000313" key="9">
    <source>
        <dbReference type="EMBL" id="CAB3706048.1"/>
    </source>
</evidence>
<dbReference type="Pfam" id="PF25963">
    <property type="entry name" value="Beta-barrel_AAEA"/>
    <property type="match status" value="1"/>
</dbReference>
<accession>A0A6J5BKJ3</accession>
<proteinExistence type="inferred from homology"/>
<dbReference type="GO" id="GO:0022857">
    <property type="term" value="F:transmembrane transporter activity"/>
    <property type="evidence" value="ECO:0007669"/>
    <property type="project" value="InterPro"/>
</dbReference>
<dbReference type="PANTHER" id="PTHR30367:SF12">
    <property type="entry name" value="P-HYDROXYBENZOIC ACID EFFLUX PUMP SUBUNIT AAEA"/>
    <property type="match status" value="1"/>
</dbReference>
<protein>
    <submittedName>
        <fullName evidence="9">p-hydroxybenzoic acid efflux pump subunit AaeA</fullName>
    </submittedName>
</protein>
<feature type="domain" description="p-hydroxybenzoic acid efflux pump subunit AaeA-like beta-barrel" evidence="8">
    <location>
        <begin position="193"/>
        <end position="289"/>
    </location>
</feature>
<evidence type="ECO:0000259" key="7">
    <source>
        <dbReference type="Pfam" id="PF25917"/>
    </source>
</evidence>
<name>A0A6J5BKJ3_9BURK</name>
<dbReference type="Gene3D" id="2.40.30.170">
    <property type="match status" value="1"/>
</dbReference>
<dbReference type="NCBIfam" id="TIGR01730">
    <property type="entry name" value="RND_mfp"/>
    <property type="match status" value="1"/>
</dbReference>
<dbReference type="GeneID" id="92901402"/>
<feature type="domain" description="Multidrug resistance protein MdtA-like barrel-sandwich hybrid" evidence="7">
    <location>
        <begin position="51"/>
        <end position="189"/>
    </location>
</feature>
<dbReference type="PANTHER" id="PTHR30367">
    <property type="entry name" value="P-HYDROXYBENZOIC ACID EFFLUX PUMP SUBUNIT AAEA-RELATED"/>
    <property type="match status" value="1"/>
</dbReference>
<dbReference type="EMBL" id="CADIJR010000093">
    <property type="protein sequence ID" value="CAB3706048.1"/>
    <property type="molecule type" value="Genomic_DNA"/>
</dbReference>
<evidence type="ECO:0000313" key="10">
    <source>
        <dbReference type="Proteomes" id="UP000507979"/>
    </source>
</evidence>
<dbReference type="InterPro" id="IPR006143">
    <property type="entry name" value="RND_pump_MFP"/>
</dbReference>
<feature type="coiled-coil region" evidence="5">
    <location>
        <begin position="127"/>
        <end position="161"/>
    </location>
</feature>
<evidence type="ECO:0000259" key="8">
    <source>
        <dbReference type="Pfam" id="PF25963"/>
    </source>
</evidence>
<reference evidence="9 10" key="1">
    <citation type="submission" date="2020-04" db="EMBL/GenBank/DDBJ databases">
        <authorList>
            <person name="De Canck E."/>
        </authorList>
    </citation>
    <scope>NUCLEOTIDE SEQUENCE [LARGE SCALE GENOMIC DNA]</scope>
    <source>
        <strain evidence="9 10">LMG 26845</strain>
    </source>
</reference>
<dbReference type="GO" id="GO:0016020">
    <property type="term" value="C:membrane"/>
    <property type="evidence" value="ECO:0007669"/>
    <property type="project" value="InterPro"/>
</dbReference>
<organism evidence="9 10">
    <name type="scientific">Achromobacter insuavis</name>
    <dbReference type="NCBI Taxonomy" id="1287735"/>
    <lineage>
        <taxon>Bacteria</taxon>
        <taxon>Pseudomonadati</taxon>
        <taxon>Pseudomonadota</taxon>
        <taxon>Betaproteobacteria</taxon>
        <taxon>Burkholderiales</taxon>
        <taxon>Alcaligenaceae</taxon>
        <taxon>Achromobacter</taxon>
    </lineage>
</organism>
<evidence type="ECO:0000256" key="6">
    <source>
        <dbReference type="SAM" id="Phobius"/>
    </source>
</evidence>
<keyword evidence="3 6" id="KW-1133">Transmembrane helix</keyword>
<keyword evidence="2 6" id="KW-0812">Transmembrane</keyword>
<dbReference type="InterPro" id="IPR050393">
    <property type="entry name" value="MFP_Efflux_Pump"/>
</dbReference>
<dbReference type="Pfam" id="PF25917">
    <property type="entry name" value="BSH_RND"/>
    <property type="match status" value="1"/>
</dbReference>
<evidence type="ECO:0000256" key="5">
    <source>
        <dbReference type="SAM" id="Coils"/>
    </source>
</evidence>
<keyword evidence="5" id="KW-0175">Coiled coil</keyword>
<gene>
    <name evidence="9" type="primary">aaeA_2</name>
    <name evidence="9" type="ORF">LMG26845_05506</name>
</gene>
<sequence>MKLPNALRPAAIGKFAVTAAVVAAAVYAGWQLWVHYEVEPWTRDGRVKAYVVQVAPDVSGLVTAVPVHDNQDVKAGDVLFEIDRARFQLAYDQAEASVRSQQVAREQALRDAKRNRSLGQLVAAEALEQSQTKLQQTEAALAQAEVQLNTARLNLERSRVLAVTDGRVTNLDLRAGSYASAGRGVMALVDASSFYVEGYFEETKLPGIHEGAPVTVTLMGDNRQIRGHVESIALGIADRDRSTGANLLPNVNPTFNWVRLAQRIPVRVKIDEVPTGVRLVAGQTATVAVGAAAAPAQTQTDARQPS</sequence>
<dbReference type="Proteomes" id="UP000507979">
    <property type="component" value="Unassembled WGS sequence"/>
</dbReference>
<dbReference type="InterPro" id="IPR058634">
    <property type="entry name" value="AaeA-lik-b-barrel"/>
</dbReference>
<comment type="similarity">
    <text evidence="1">Belongs to the membrane fusion protein (MFP) (TC 8.A.1) family.</text>
</comment>